<feature type="compositionally biased region" description="Basic and acidic residues" evidence="1">
    <location>
        <begin position="38"/>
        <end position="60"/>
    </location>
</feature>
<proteinExistence type="predicted"/>
<dbReference type="AlphaFoldDB" id="U3A4Q3"/>
<evidence type="ECO:0000259" key="2">
    <source>
        <dbReference type="Pfam" id="PF22090"/>
    </source>
</evidence>
<evidence type="ECO:0000256" key="1">
    <source>
        <dbReference type="SAM" id="MobiDB-lite"/>
    </source>
</evidence>
<comment type="caution">
    <text evidence="3">The sequence shown here is derived from an EMBL/GenBank/DDBJ whole genome shotgun (WGS) entry which is preliminary data.</text>
</comment>
<dbReference type="Gene3D" id="3.40.5.50">
    <property type="match status" value="1"/>
</dbReference>
<reference evidence="3 4" key="1">
    <citation type="submission" date="2013-09" db="EMBL/GenBank/DDBJ databases">
        <title>Whole genome sequencing of Halarchaeum acidiphilum strain MH1-52-1.</title>
        <authorList>
            <person name="Shimane Y."/>
            <person name="Minegishi H."/>
            <person name="Nishi S."/>
            <person name="Echigo A."/>
            <person name="Shuto A."/>
            <person name="Konishi M."/>
            <person name="Ito T."/>
            <person name="Ohkuma M."/>
            <person name="Ohta Y."/>
            <person name="Nagano Y."/>
            <person name="Tsubouchi T."/>
            <person name="Mori K."/>
            <person name="Usui K."/>
            <person name="Kamekura M."/>
            <person name="Usami R."/>
            <person name="Takaki Y."/>
            <person name="Hatada Y."/>
        </authorList>
    </citation>
    <scope>NUCLEOTIDE SEQUENCE [LARGE SCALE GENOMIC DNA]</scope>
    <source>
        <strain evidence="3 4">JCM 16109</strain>
    </source>
</reference>
<sequence>MGGDDAAALGGDGASDARGAERGDGDTDGETDDGESAADDRATSAERGDASDTGGREIERATVRITQDVGEVLGVDERAYTLESDDVVTLPRENAEPLLARDAAEELD</sequence>
<dbReference type="InterPro" id="IPR054314">
    <property type="entry name" value="Gins51_C"/>
</dbReference>
<dbReference type="eggNOG" id="arCOG00551">
    <property type="taxonomic scope" value="Archaea"/>
</dbReference>
<feature type="compositionally biased region" description="Acidic residues" evidence="1">
    <location>
        <begin position="26"/>
        <end position="37"/>
    </location>
</feature>
<evidence type="ECO:0000313" key="4">
    <source>
        <dbReference type="Proteomes" id="UP000016986"/>
    </source>
</evidence>
<name>U3A4Q3_9EURY</name>
<accession>U3A4Q3</accession>
<organism evidence="3 4">
    <name type="scientific">Halarchaeum acidiphilum MH1-52-1</name>
    <dbReference type="NCBI Taxonomy" id="1261545"/>
    <lineage>
        <taxon>Archaea</taxon>
        <taxon>Methanobacteriati</taxon>
        <taxon>Methanobacteriota</taxon>
        <taxon>Stenosarchaea group</taxon>
        <taxon>Halobacteria</taxon>
        <taxon>Halobacteriales</taxon>
        <taxon>Halobacteriaceae</taxon>
    </lineage>
</organism>
<dbReference type="Pfam" id="PF22090">
    <property type="entry name" value="Gins51_C"/>
    <property type="match status" value="1"/>
</dbReference>
<keyword evidence="4" id="KW-1185">Reference proteome</keyword>
<gene>
    <name evidence="3" type="ORF">MBEHAL_1384</name>
</gene>
<protein>
    <recommendedName>
        <fullName evidence="2">Gins51 C-terminal domain-containing protein</fullName>
    </recommendedName>
</protein>
<feature type="compositionally biased region" description="Low complexity" evidence="1">
    <location>
        <begin position="1"/>
        <end position="17"/>
    </location>
</feature>
<dbReference type="Proteomes" id="UP000016986">
    <property type="component" value="Unassembled WGS sequence"/>
</dbReference>
<feature type="domain" description="Gins51 C-terminal" evidence="2">
    <location>
        <begin position="63"/>
        <end position="106"/>
    </location>
</feature>
<evidence type="ECO:0000313" key="3">
    <source>
        <dbReference type="EMBL" id="GAD52624.1"/>
    </source>
</evidence>
<dbReference type="EMBL" id="BATA01000029">
    <property type="protein sequence ID" value="GAD52624.1"/>
    <property type="molecule type" value="Genomic_DNA"/>
</dbReference>
<feature type="region of interest" description="Disordered" evidence="1">
    <location>
        <begin position="1"/>
        <end position="60"/>
    </location>
</feature>